<proteinExistence type="predicted"/>
<accession>A0AAV5U5P8</accession>
<keyword evidence="5" id="KW-1185">Reference proteome</keyword>
<dbReference type="PANTHER" id="PTHR16450">
    <property type="entry name" value="RING FINGER PROTEIN 186"/>
    <property type="match status" value="1"/>
</dbReference>
<dbReference type="GO" id="GO:0051537">
    <property type="term" value="F:2 iron, 2 sulfur cluster binding"/>
    <property type="evidence" value="ECO:0007669"/>
    <property type="project" value="InterPro"/>
</dbReference>
<feature type="non-terminal residue" evidence="4">
    <location>
        <position position="1"/>
    </location>
</feature>
<keyword evidence="3" id="KW-0862">Zinc</keyword>
<dbReference type="InterPro" id="IPR017907">
    <property type="entry name" value="Znf_RING_CS"/>
</dbReference>
<evidence type="ECO:0000256" key="1">
    <source>
        <dbReference type="ARBA" id="ARBA00022723"/>
    </source>
</evidence>
<evidence type="ECO:0000256" key="3">
    <source>
        <dbReference type="ARBA" id="ARBA00022833"/>
    </source>
</evidence>
<evidence type="ECO:0000313" key="4">
    <source>
        <dbReference type="EMBL" id="GMT02164.1"/>
    </source>
</evidence>
<gene>
    <name evidence="4" type="ORF">PENTCL1PPCAC_24338</name>
</gene>
<dbReference type="Proteomes" id="UP001432027">
    <property type="component" value="Unassembled WGS sequence"/>
</dbReference>
<dbReference type="EMBL" id="BTSX01000005">
    <property type="protein sequence ID" value="GMT02164.1"/>
    <property type="molecule type" value="Genomic_DNA"/>
</dbReference>
<dbReference type="PANTHER" id="PTHR16450:SF1">
    <property type="entry name" value="PROTEIN CBG12045"/>
    <property type="match status" value="1"/>
</dbReference>
<comment type="caution">
    <text evidence="4">The sequence shown here is derived from an EMBL/GenBank/DDBJ whole genome shotgun (WGS) entry which is preliminary data.</text>
</comment>
<keyword evidence="1" id="KW-0479">Metal-binding</keyword>
<protein>
    <recommendedName>
        <fullName evidence="6">RING-type domain-containing protein</fullName>
    </recommendedName>
</protein>
<name>A0AAV5U5P8_9BILA</name>
<dbReference type="InterPro" id="IPR006058">
    <property type="entry name" value="2Fe2S_fd_BS"/>
</dbReference>
<keyword evidence="2" id="KW-0863">Zinc-finger</keyword>
<feature type="non-terminal residue" evidence="4">
    <location>
        <position position="116"/>
    </location>
</feature>
<dbReference type="PROSITE" id="PS00518">
    <property type="entry name" value="ZF_RING_1"/>
    <property type="match status" value="1"/>
</dbReference>
<dbReference type="GO" id="GO:0008270">
    <property type="term" value="F:zinc ion binding"/>
    <property type="evidence" value="ECO:0007669"/>
    <property type="project" value="UniProtKB-KW"/>
</dbReference>
<sequence length="116" mass="12582">RSVFSACGHAVCSACAEQMALDASQKSRALLCLFCSRDGSFVSLIEHRASESTVNDMDMQTRNGEETSTFSDITTARNIYEAAKVTRDTANAEIAKLEDASASREAVLRVAREAKK</sequence>
<dbReference type="AlphaFoldDB" id="A0AAV5U5P8"/>
<reference evidence="4" key="1">
    <citation type="submission" date="2023-10" db="EMBL/GenBank/DDBJ databases">
        <title>Genome assembly of Pristionchus species.</title>
        <authorList>
            <person name="Yoshida K."/>
            <person name="Sommer R.J."/>
        </authorList>
    </citation>
    <scope>NUCLEOTIDE SEQUENCE</scope>
    <source>
        <strain evidence="4">RS0144</strain>
    </source>
</reference>
<organism evidence="4 5">
    <name type="scientific">Pristionchus entomophagus</name>
    <dbReference type="NCBI Taxonomy" id="358040"/>
    <lineage>
        <taxon>Eukaryota</taxon>
        <taxon>Metazoa</taxon>
        <taxon>Ecdysozoa</taxon>
        <taxon>Nematoda</taxon>
        <taxon>Chromadorea</taxon>
        <taxon>Rhabditida</taxon>
        <taxon>Rhabditina</taxon>
        <taxon>Diplogasteromorpha</taxon>
        <taxon>Diplogasteroidea</taxon>
        <taxon>Neodiplogasteridae</taxon>
        <taxon>Pristionchus</taxon>
    </lineage>
</organism>
<dbReference type="PROSITE" id="PS00197">
    <property type="entry name" value="2FE2S_FER_1"/>
    <property type="match status" value="1"/>
</dbReference>
<evidence type="ECO:0000313" key="5">
    <source>
        <dbReference type="Proteomes" id="UP001432027"/>
    </source>
</evidence>
<evidence type="ECO:0000256" key="2">
    <source>
        <dbReference type="ARBA" id="ARBA00022771"/>
    </source>
</evidence>
<evidence type="ECO:0008006" key="6">
    <source>
        <dbReference type="Google" id="ProtNLM"/>
    </source>
</evidence>